<keyword evidence="2" id="KW-1185">Reference proteome</keyword>
<protein>
    <submittedName>
        <fullName evidence="1">Uncharacterized protein</fullName>
    </submittedName>
</protein>
<gene>
    <name evidence="1" type="ORF">PUT78_03815</name>
</gene>
<dbReference type="EMBL" id="JAQZSM010000002">
    <property type="protein sequence ID" value="MDD7970218.1"/>
    <property type="molecule type" value="Genomic_DNA"/>
</dbReference>
<reference evidence="1" key="1">
    <citation type="submission" date="2023-02" db="EMBL/GenBank/DDBJ databases">
        <title>Description of Roseinatronobacter alkalisoli sp. nov., an alkaliphilic bacerium isolated from soda soil.</title>
        <authorList>
            <person name="Wei W."/>
        </authorList>
    </citation>
    <scope>NUCLEOTIDE SEQUENCE</scope>
    <source>
        <strain evidence="1">HJB301</strain>
    </source>
</reference>
<organism evidence="1 2">
    <name type="scientific">Roseinatronobacter alkalisoli</name>
    <dbReference type="NCBI Taxonomy" id="3028235"/>
    <lineage>
        <taxon>Bacteria</taxon>
        <taxon>Pseudomonadati</taxon>
        <taxon>Pseudomonadota</taxon>
        <taxon>Alphaproteobacteria</taxon>
        <taxon>Rhodobacterales</taxon>
        <taxon>Paracoccaceae</taxon>
        <taxon>Roseinatronobacter</taxon>
    </lineage>
</organism>
<comment type="caution">
    <text evidence="1">The sequence shown here is derived from an EMBL/GenBank/DDBJ whole genome shotgun (WGS) entry which is preliminary data.</text>
</comment>
<proteinExistence type="predicted"/>
<evidence type="ECO:0000313" key="1">
    <source>
        <dbReference type="EMBL" id="MDD7970218.1"/>
    </source>
</evidence>
<dbReference type="Proteomes" id="UP001431784">
    <property type="component" value="Unassembled WGS sequence"/>
</dbReference>
<sequence>MAATPGQLFERVADTFAMPLVQVKQMDRFLADAGLRTKTGGRGRNAPKVSSRDAAHLLIAAATSRSIKDAAEMAHTFGQLPFSPNQEVFAGAERLTLLKIDGLSPDHTFADGLAAIIDSVRNGDFDAAIRARGESDPQKLLMADIRVELFQPSAMARIEVYNLKRCLKMNYDQHPDYSRPDAIELLQKQVGDKPRSDLQHISAFGLGSIRAIADLLGPEAST</sequence>
<evidence type="ECO:0000313" key="2">
    <source>
        <dbReference type="Proteomes" id="UP001431784"/>
    </source>
</evidence>
<dbReference type="RefSeq" id="WP_274350805.1">
    <property type="nucleotide sequence ID" value="NZ_JAQZSM010000002.1"/>
</dbReference>
<name>A0ABT5T8F2_9RHOB</name>
<accession>A0ABT5T8F2</accession>